<keyword evidence="1" id="KW-0812">Transmembrane</keyword>
<keyword evidence="1" id="KW-1133">Transmembrane helix</keyword>
<protein>
    <submittedName>
        <fullName evidence="2">Uncharacterized protein</fullName>
    </submittedName>
</protein>
<comment type="caution">
    <text evidence="2">The sequence shown here is derived from an EMBL/GenBank/DDBJ whole genome shotgun (WGS) entry which is preliminary data.</text>
</comment>
<evidence type="ECO:0000313" key="2">
    <source>
        <dbReference type="EMBL" id="KAK5170088.1"/>
    </source>
</evidence>
<organism evidence="2 3">
    <name type="scientific">Saxophila tyrrhenica</name>
    <dbReference type="NCBI Taxonomy" id="1690608"/>
    <lineage>
        <taxon>Eukaryota</taxon>
        <taxon>Fungi</taxon>
        <taxon>Dikarya</taxon>
        <taxon>Ascomycota</taxon>
        <taxon>Pezizomycotina</taxon>
        <taxon>Dothideomycetes</taxon>
        <taxon>Dothideomycetidae</taxon>
        <taxon>Mycosphaerellales</taxon>
        <taxon>Extremaceae</taxon>
        <taxon>Saxophila</taxon>
    </lineage>
</organism>
<dbReference type="InterPro" id="IPR046536">
    <property type="entry name" value="DUF6601"/>
</dbReference>
<keyword evidence="1" id="KW-0472">Membrane</keyword>
<sequence>MATGSTAAPGPIDAGVLPAAHRLWGTGKDKGGFVLVLPSKHLESFLESDLCTKRINNISSYLWAVGRPHLPRSLSTQGVLEPLVPTLLDFKLAKDAGLFREDYEWTDWQTLVSNTLEDYPGDTIHNHIPPRYKYGELRLGRLNKIYRLIRGEWLYGYSSLFGAQTYGGFISEHTVAITTTTVYLVVVLSAMQLGMATSANALIGDSTFRRACYGFAIFAILSPVITAGLVVIVACFLFFVNWFRTRRHGQQVNKARAAPASP</sequence>
<evidence type="ECO:0000313" key="3">
    <source>
        <dbReference type="Proteomes" id="UP001337655"/>
    </source>
</evidence>
<feature type="transmembrane region" description="Helical" evidence="1">
    <location>
        <begin position="182"/>
        <end position="203"/>
    </location>
</feature>
<name>A0AAV9PDX7_9PEZI</name>
<dbReference type="Pfam" id="PF20246">
    <property type="entry name" value="DUF6601"/>
    <property type="match status" value="1"/>
</dbReference>
<dbReference type="PANTHER" id="PTHR34414">
    <property type="entry name" value="HET DOMAIN-CONTAINING PROTEIN-RELATED"/>
    <property type="match status" value="1"/>
</dbReference>
<reference evidence="2 3" key="1">
    <citation type="submission" date="2023-08" db="EMBL/GenBank/DDBJ databases">
        <title>Black Yeasts Isolated from many extreme environments.</title>
        <authorList>
            <person name="Coleine C."/>
            <person name="Stajich J.E."/>
            <person name="Selbmann L."/>
        </authorList>
    </citation>
    <scope>NUCLEOTIDE SEQUENCE [LARGE SCALE GENOMIC DNA]</scope>
    <source>
        <strain evidence="2 3">CCFEE 5935</strain>
    </source>
</reference>
<dbReference type="GeneID" id="89926017"/>
<dbReference type="EMBL" id="JAVRRT010000007">
    <property type="protein sequence ID" value="KAK5170088.1"/>
    <property type="molecule type" value="Genomic_DNA"/>
</dbReference>
<dbReference type="RefSeq" id="XP_064659286.1">
    <property type="nucleotide sequence ID" value="XM_064801925.1"/>
</dbReference>
<keyword evidence="3" id="KW-1185">Reference proteome</keyword>
<dbReference type="PANTHER" id="PTHR34414:SF1">
    <property type="entry name" value="SUBTILISIN-LIKE SERINE PROTEASE"/>
    <property type="match status" value="1"/>
</dbReference>
<dbReference type="AlphaFoldDB" id="A0AAV9PDX7"/>
<accession>A0AAV9PDX7</accession>
<proteinExistence type="predicted"/>
<evidence type="ECO:0000256" key="1">
    <source>
        <dbReference type="SAM" id="Phobius"/>
    </source>
</evidence>
<gene>
    <name evidence="2" type="ORF">LTR77_004672</name>
</gene>
<dbReference type="Proteomes" id="UP001337655">
    <property type="component" value="Unassembled WGS sequence"/>
</dbReference>
<feature type="transmembrane region" description="Helical" evidence="1">
    <location>
        <begin position="215"/>
        <end position="240"/>
    </location>
</feature>